<sequence>MLLNIEHNQVSENRQVIESNQVTEGDQVIEDKKVTKDEQVMEDEQVTEENDFSEYEEIIRDEAFEITYLDVQNPLQHIGKGRPAKMRIKSATEKNKKIKLASNNLHHTSHHCCSVYKNKGHDKRNCPNK</sequence>
<dbReference type="Proteomes" id="UP000789405">
    <property type="component" value="Unassembled WGS sequence"/>
</dbReference>
<comment type="caution">
    <text evidence="1">The sequence shown here is derived from an EMBL/GenBank/DDBJ whole genome shotgun (WGS) entry which is preliminary data.</text>
</comment>
<gene>
    <name evidence="1" type="ORF">DERYTH_LOCUS17721</name>
</gene>
<dbReference type="AlphaFoldDB" id="A0A9N9J368"/>
<evidence type="ECO:0000313" key="2">
    <source>
        <dbReference type="Proteomes" id="UP000789405"/>
    </source>
</evidence>
<dbReference type="OrthoDB" id="2404322at2759"/>
<organism evidence="1 2">
    <name type="scientific">Dentiscutata erythropus</name>
    <dbReference type="NCBI Taxonomy" id="1348616"/>
    <lineage>
        <taxon>Eukaryota</taxon>
        <taxon>Fungi</taxon>
        <taxon>Fungi incertae sedis</taxon>
        <taxon>Mucoromycota</taxon>
        <taxon>Glomeromycotina</taxon>
        <taxon>Glomeromycetes</taxon>
        <taxon>Diversisporales</taxon>
        <taxon>Gigasporaceae</taxon>
        <taxon>Dentiscutata</taxon>
    </lineage>
</organism>
<reference evidence="1" key="1">
    <citation type="submission" date="2021-06" db="EMBL/GenBank/DDBJ databases">
        <authorList>
            <person name="Kallberg Y."/>
            <person name="Tangrot J."/>
            <person name="Rosling A."/>
        </authorList>
    </citation>
    <scope>NUCLEOTIDE SEQUENCE</scope>
    <source>
        <strain evidence="1">MA453B</strain>
    </source>
</reference>
<proteinExistence type="predicted"/>
<dbReference type="EMBL" id="CAJVPY010017015">
    <property type="protein sequence ID" value="CAG8759922.1"/>
    <property type="molecule type" value="Genomic_DNA"/>
</dbReference>
<name>A0A9N9J368_9GLOM</name>
<evidence type="ECO:0000313" key="1">
    <source>
        <dbReference type="EMBL" id="CAG8759922.1"/>
    </source>
</evidence>
<keyword evidence="2" id="KW-1185">Reference proteome</keyword>
<protein>
    <submittedName>
        <fullName evidence="1">12297_t:CDS:1</fullName>
    </submittedName>
</protein>
<accession>A0A9N9J368</accession>